<dbReference type="GO" id="GO:0032790">
    <property type="term" value="P:ribosome disassembly"/>
    <property type="evidence" value="ECO:0007669"/>
    <property type="project" value="TreeGrafter"/>
</dbReference>
<evidence type="ECO:0000256" key="1">
    <source>
        <dbReference type="ARBA" id="ARBA00005439"/>
    </source>
</evidence>
<dbReference type="GO" id="GO:0005829">
    <property type="term" value="C:cytosol"/>
    <property type="evidence" value="ECO:0007669"/>
    <property type="project" value="TreeGrafter"/>
</dbReference>
<comment type="subunit">
    <text evidence="4">Monomer.</text>
</comment>
<dbReference type="PANTHER" id="PTHR10938:SF0">
    <property type="entry name" value="TRANSLATION INITIATION FACTOR IF-3, MITOCHONDRIAL"/>
    <property type="match status" value="1"/>
</dbReference>
<comment type="function">
    <text evidence="4">IF-3 binds to the 30S ribosomal subunit and shifts the equilibrium between 70S ribosomes and their 50S and 30S subunits in favor of the free subunits, thus enhancing the availability of 30S subunits on which protein synthesis initiation begins.</text>
</comment>
<organism evidence="8 9">
    <name type="scientific">Candidatus Liberibacter africanus PTSAPSY</name>
    <dbReference type="NCBI Taxonomy" id="1277257"/>
    <lineage>
        <taxon>Bacteria</taxon>
        <taxon>Pseudomonadati</taxon>
        <taxon>Pseudomonadota</taxon>
        <taxon>Alphaproteobacteria</taxon>
        <taxon>Hyphomicrobiales</taxon>
        <taxon>Rhizobiaceae</taxon>
        <taxon>Liberibacter</taxon>
    </lineage>
</organism>
<dbReference type="SUPFAM" id="SSF54364">
    <property type="entry name" value="Translation initiation factor IF3, N-terminal domain"/>
    <property type="match status" value="1"/>
</dbReference>
<dbReference type="SUPFAM" id="SSF55200">
    <property type="entry name" value="Translation initiation factor IF3, C-terminal domain"/>
    <property type="match status" value="1"/>
</dbReference>
<dbReference type="RefSeq" id="WP_047263953.1">
    <property type="nucleotide sequence ID" value="NZ_CP004021.1"/>
</dbReference>
<dbReference type="GO" id="GO:0016020">
    <property type="term" value="C:membrane"/>
    <property type="evidence" value="ECO:0007669"/>
    <property type="project" value="TreeGrafter"/>
</dbReference>
<dbReference type="STRING" id="1277257.G293_01275"/>
<dbReference type="KEGG" id="lau:G293_01275"/>
<dbReference type="InterPro" id="IPR019814">
    <property type="entry name" value="Translation_initiation_fac_3_N"/>
</dbReference>
<evidence type="ECO:0000256" key="4">
    <source>
        <dbReference type="HAMAP-Rule" id="MF_00080"/>
    </source>
</evidence>
<dbReference type="Gene3D" id="3.30.110.10">
    <property type="entry name" value="Translation initiation factor 3 (IF-3), C-terminal domain"/>
    <property type="match status" value="1"/>
</dbReference>
<proteinExistence type="inferred from homology"/>
<keyword evidence="9" id="KW-1185">Reference proteome</keyword>
<dbReference type="Gene3D" id="3.10.20.80">
    <property type="entry name" value="Translation initiation factor 3 (IF-3), N-terminal domain"/>
    <property type="match status" value="1"/>
</dbReference>
<comment type="subcellular location">
    <subcellularLocation>
        <location evidence="4">Cytoplasm</location>
    </subcellularLocation>
</comment>
<evidence type="ECO:0000256" key="5">
    <source>
        <dbReference type="NCBIfam" id="TIGR00168"/>
    </source>
</evidence>
<gene>
    <name evidence="4" type="primary">infC</name>
    <name evidence="8" type="ORF">G293_01275</name>
</gene>
<feature type="domain" description="Translation initiation factor 3 C-terminal" evidence="6">
    <location>
        <begin position="102"/>
        <end position="185"/>
    </location>
</feature>
<dbReference type="HAMAP" id="MF_00080">
    <property type="entry name" value="IF_3"/>
    <property type="match status" value="1"/>
</dbReference>
<dbReference type="PATRIC" id="fig|1277257.4.peg.279"/>
<dbReference type="Pfam" id="PF00707">
    <property type="entry name" value="IF3_C"/>
    <property type="match status" value="1"/>
</dbReference>
<dbReference type="GO" id="GO:0003743">
    <property type="term" value="F:translation initiation factor activity"/>
    <property type="evidence" value="ECO:0007669"/>
    <property type="project" value="UniProtKB-UniRule"/>
</dbReference>
<name>A0A0G3I866_LIBAF</name>
<evidence type="ECO:0000313" key="8">
    <source>
        <dbReference type="EMBL" id="AKK19887.1"/>
    </source>
</evidence>
<feature type="domain" description="Translation initiation factor 3 N-terminal" evidence="7">
    <location>
        <begin position="33"/>
        <end position="93"/>
    </location>
</feature>
<accession>A0A0G3I866</accession>
<evidence type="ECO:0000256" key="2">
    <source>
        <dbReference type="ARBA" id="ARBA00022540"/>
    </source>
</evidence>
<dbReference type="GO" id="GO:0043022">
    <property type="term" value="F:ribosome binding"/>
    <property type="evidence" value="ECO:0007669"/>
    <property type="project" value="TreeGrafter"/>
</dbReference>
<dbReference type="InterPro" id="IPR036788">
    <property type="entry name" value="T_IF-3_C_sf"/>
</dbReference>
<dbReference type="InterPro" id="IPR019815">
    <property type="entry name" value="Translation_initiation_fac_3_C"/>
</dbReference>
<evidence type="ECO:0000259" key="7">
    <source>
        <dbReference type="Pfam" id="PF05198"/>
    </source>
</evidence>
<dbReference type="OrthoDB" id="9806014at2"/>
<evidence type="ECO:0000256" key="3">
    <source>
        <dbReference type="ARBA" id="ARBA00022917"/>
    </source>
</evidence>
<reference evidence="8 9" key="1">
    <citation type="journal article" date="2015" name="Genome Announc.">
        <title>Complete Genome Sequence of 'Candidatus Liberibacter africanus,' a Bacterium Associated with Citrus Huanglongbing.</title>
        <authorList>
            <person name="Lin H."/>
            <person name="Pietersen G."/>
            <person name="Han C."/>
            <person name="Read D.A."/>
            <person name="Lou B."/>
            <person name="Gupta G."/>
            <person name="Civerolo E.L."/>
        </authorList>
    </citation>
    <scope>NUCLEOTIDE SEQUENCE [LARGE SCALE GENOMIC DNA]</scope>
    <source>
        <strain evidence="8 9">PTSAPSY</strain>
    </source>
</reference>
<dbReference type="InterPro" id="IPR036787">
    <property type="entry name" value="T_IF-3_N_sf"/>
</dbReference>
<evidence type="ECO:0000259" key="6">
    <source>
        <dbReference type="Pfam" id="PF00707"/>
    </source>
</evidence>
<dbReference type="FunFam" id="3.30.110.10:FF:000001">
    <property type="entry name" value="Translation initiation factor IF-3"/>
    <property type="match status" value="1"/>
</dbReference>
<dbReference type="Proteomes" id="UP000035503">
    <property type="component" value="Chromosome"/>
</dbReference>
<keyword evidence="3 4" id="KW-0648">Protein biosynthesis</keyword>
<dbReference type="EMBL" id="CP004021">
    <property type="protein sequence ID" value="AKK19887.1"/>
    <property type="molecule type" value="Genomic_DNA"/>
</dbReference>
<keyword evidence="4" id="KW-0963">Cytoplasm</keyword>
<dbReference type="NCBIfam" id="TIGR00168">
    <property type="entry name" value="infC"/>
    <property type="match status" value="1"/>
</dbReference>
<evidence type="ECO:0000313" key="9">
    <source>
        <dbReference type="Proteomes" id="UP000035503"/>
    </source>
</evidence>
<dbReference type="PANTHER" id="PTHR10938">
    <property type="entry name" value="TRANSLATION INITIATION FACTOR IF-3"/>
    <property type="match status" value="1"/>
</dbReference>
<comment type="similarity">
    <text evidence="1 4">Belongs to the IF-3 family.</text>
</comment>
<keyword evidence="2 4" id="KW-0396">Initiation factor</keyword>
<dbReference type="Pfam" id="PF05198">
    <property type="entry name" value="IF3_N"/>
    <property type="match status" value="1"/>
</dbReference>
<dbReference type="InterPro" id="IPR001288">
    <property type="entry name" value="Translation_initiation_fac_3"/>
</dbReference>
<sequence length="187" mass="21231">MAIRKISRSSKLDVGSKDNYRVNDEVLLHNPEVVKLITADGQSNEISSSEALRMARESNLDLVEIDSSVTPSICKILDLRKLKYTIQKNAAEARKKQKSTGIKEVKIRPVIDPHDFQVKLKAIDGFLRDGCKVKISVKFRGREIMHQNLGYKLLEDIKEYVSEVSRIDCDPKLEGRQMNMILSSKCV</sequence>
<dbReference type="AlphaFoldDB" id="A0A0G3I866"/>
<protein>
    <recommendedName>
        <fullName evidence="4 5">Translation initiation factor IF-3</fullName>
    </recommendedName>
</protein>